<dbReference type="PANTHER" id="PTHR43580:SF2">
    <property type="entry name" value="CYTOKINE-LIKE NUCLEAR FACTOR N-PAC"/>
    <property type="match status" value="1"/>
</dbReference>
<reference evidence="5 6" key="1">
    <citation type="submission" date="2020-04" db="EMBL/GenBank/DDBJ databases">
        <title>CFH 90308 Microbacterium sp.</title>
        <authorList>
            <person name="Nie G."/>
            <person name="Ming H."/>
            <person name="Xia T."/>
        </authorList>
    </citation>
    <scope>NUCLEOTIDE SEQUENCE [LARGE SCALE GENOMIC DNA]</scope>
    <source>
        <strain evidence="5 6">CFH 90308</strain>
    </source>
</reference>
<name>A0ABX1K680_9MICO</name>
<comment type="caution">
    <text evidence="5">The sequence shown here is derived from an EMBL/GenBank/DDBJ whole genome shotgun (WGS) entry which is preliminary data.</text>
</comment>
<sequence length="299" mass="31414">MTNDPHPLTTNTASVLGLGPMGTALANALLNSRTTTTVWNRTASKAQPLERSGAVIAPDAAAAVAASDLVITCLRDHASTRQLLDEIPTADLADRTVVVFASSTPAEARKTQAWAEAKGIDLLIGAIMVPTPVIGAPDALILYSGREELLAAHRPTLEKLAPRSPFVGADPGMASVLDTAMLEVFFTGMTAFLHAAALVTANGLSASDFVPWANSMLDILPATFTGLASDTDRGEHPGDEDNLGMELSALNHMVETNRDAGVDPALPVLMRDLAREAVERGHAGDGWSRIVDVLRRSPV</sequence>
<accession>A0ABX1K680</accession>
<protein>
    <submittedName>
        <fullName evidence="5">NAD(P)-dependent oxidoreductase</fullName>
    </submittedName>
</protein>
<dbReference type="Pfam" id="PF21761">
    <property type="entry name" value="RedAm-like_C"/>
    <property type="match status" value="1"/>
</dbReference>
<dbReference type="InterPro" id="IPR036291">
    <property type="entry name" value="NAD(P)-bd_dom_sf"/>
</dbReference>
<evidence type="ECO:0000259" key="4">
    <source>
        <dbReference type="Pfam" id="PF21761"/>
    </source>
</evidence>
<dbReference type="Gene3D" id="3.40.50.720">
    <property type="entry name" value="NAD(P)-binding Rossmann-like Domain"/>
    <property type="match status" value="1"/>
</dbReference>
<dbReference type="InterPro" id="IPR015815">
    <property type="entry name" value="HIBADH-related"/>
</dbReference>
<keyword evidence="2" id="KW-0560">Oxidoreductase</keyword>
<evidence type="ECO:0000259" key="3">
    <source>
        <dbReference type="Pfam" id="PF03446"/>
    </source>
</evidence>
<keyword evidence="6" id="KW-1185">Reference proteome</keyword>
<dbReference type="Pfam" id="PF03446">
    <property type="entry name" value="NAD_binding_2"/>
    <property type="match status" value="1"/>
</dbReference>
<dbReference type="RefSeq" id="WP_168911014.1">
    <property type="nucleotide sequence ID" value="NZ_JABACI010000001.1"/>
</dbReference>
<proteinExistence type="inferred from homology"/>
<dbReference type="InterPro" id="IPR013328">
    <property type="entry name" value="6PGD_dom2"/>
</dbReference>
<evidence type="ECO:0000313" key="5">
    <source>
        <dbReference type="EMBL" id="NLP82513.1"/>
    </source>
</evidence>
<gene>
    <name evidence="5" type="ORF">HF576_01500</name>
</gene>
<dbReference type="SUPFAM" id="SSF51735">
    <property type="entry name" value="NAD(P)-binding Rossmann-fold domains"/>
    <property type="match status" value="1"/>
</dbReference>
<evidence type="ECO:0000256" key="1">
    <source>
        <dbReference type="ARBA" id="ARBA00009080"/>
    </source>
</evidence>
<dbReference type="InterPro" id="IPR051265">
    <property type="entry name" value="HIBADH-related_NP60_sf"/>
</dbReference>
<feature type="domain" description="6-phosphogluconate dehydrogenase NADP-binding" evidence="3">
    <location>
        <begin position="14"/>
        <end position="162"/>
    </location>
</feature>
<dbReference type="Proteomes" id="UP001429745">
    <property type="component" value="Unassembled WGS sequence"/>
</dbReference>
<evidence type="ECO:0000313" key="6">
    <source>
        <dbReference type="Proteomes" id="UP001429745"/>
    </source>
</evidence>
<dbReference type="PANTHER" id="PTHR43580">
    <property type="entry name" value="OXIDOREDUCTASE GLYR1-RELATED"/>
    <property type="match status" value="1"/>
</dbReference>
<evidence type="ECO:0000256" key="2">
    <source>
        <dbReference type="ARBA" id="ARBA00023002"/>
    </source>
</evidence>
<dbReference type="Gene3D" id="1.10.1040.10">
    <property type="entry name" value="N-(1-d-carboxylethyl)-l-norvaline Dehydrogenase, domain 2"/>
    <property type="match status" value="1"/>
</dbReference>
<organism evidence="5 6">
    <name type="scientific">Microbacterium salsuginis</name>
    <dbReference type="NCBI Taxonomy" id="2722803"/>
    <lineage>
        <taxon>Bacteria</taxon>
        <taxon>Bacillati</taxon>
        <taxon>Actinomycetota</taxon>
        <taxon>Actinomycetes</taxon>
        <taxon>Micrococcales</taxon>
        <taxon>Microbacteriaceae</taxon>
        <taxon>Microbacterium</taxon>
    </lineage>
</organism>
<dbReference type="EMBL" id="JABACI010000001">
    <property type="protein sequence ID" value="NLP82513.1"/>
    <property type="molecule type" value="Genomic_DNA"/>
</dbReference>
<dbReference type="PIRSF" id="PIRSF000103">
    <property type="entry name" value="HIBADH"/>
    <property type="match status" value="1"/>
</dbReference>
<dbReference type="InterPro" id="IPR006115">
    <property type="entry name" value="6PGDH_NADP-bd"/>
</dbReference>
<feature type="domain" description="NADPH-dependent reductive aminase-like C-terminal" evidence="4">
    <location>
        <begin position="170"/>
        <end position="296"/>
    </location>
</feature>
<comment type="similarity">
    <text evidence="1">Belongs to the HIBADH-related family.</text>
</comment>
<dbReference type="InterPro" id="IPR048666">
    <property type="entry name" value="RedAm-like_C"/>
</dbReference>